<comment type="subcellular location">
    <subcellularLocation>
        <location evidence="1">Cell membrane</location>
        <topology evidence="1">Multi-pass membrane protein</topology>
    </subcellularLocation>
</comment>
<accession>A0A0X3PYY6</accession>
<feature type="transmembrane region" description="Helical" evidence="9">
    <location>
        <begin position="431"/>
        <end position="453"/>
    </location>
</feature>
<feature type="transmembrane region" description="Helical" evidence="9">
    <location>
        <begin position="473"/>
        <end position="495"/>
    </location>
</feature>
<evidence type="ECO:0000256" key="8">
    <source>
        <dbReference type="ARBA" id="ARBA00023224"/>
    </source>
</evidence>
<dbReference type="PANTHER" id="PTHR24249:SF372">
    <property type="entry name" value="G-PROTEIN COUPLED RECEPTORS FAMILY 1 PROFILE DOMAIN-CONTAINING PROTEIN"/>
    <property type="match status" value="1"/>
</dbReference>
<dbReference type="InterPro" id="IPR000276">
    <property type="entry name" value="GPCR_Rhodpsn"/>
</dbReference>
<evidence type="ECO:0000259" key="10">
    <source>
        <dbReference type="PROSITE" id="PS50262"/>
    </source>
</evidence>
<evidence type="ECO:0000256" key="7">
    <source>
        <dbReference type="ARBA" id="ARBA00023170"/>
    </source>
</evidence>
<feature type="transmembrane region" description="Helical" evidence="9">
    <location>
        <begin position="263"/>
        <end position="284"/>
    </location>
</feature>
<protein>
    <submittedName>
        <fullName evidence="11">7 transmembrane receptor (Rhodopsin family)</fullName>
    </submittedName>
</protein>
<feature type="transmembrane region" description="Helical" evidence="9">
    <location>
        <begin position="26"/>
        <end position="52"/>
    </location>
</feature>
<feature type="transmembrane region" description="Helical" evidence="9">
    <location>
        <begin position="230"/>
        <end position="251"/>
    </location>
</feature>
<keyword evidence="4 9" id="KW-1133">Transmembrane helix</keyword>
<dbReference type="GO" id="GO:0005886">
    <property type="term" value="C:plasma membrane"/>
    <property type="evidence" value="ECO:0007669"/>
    <property type="project" value="UniProtKB-SubCell"/>
</dbReference>
<dbReference type="Gene3D" id="1.20.1070.10">
    <property type="entry name" value="Rhodopsin 7-helix transmembrane proteins"/>
    <property type="match status" value="1"/>
</dbReference>
<evidence type="ECO:0000256" key="4">
    <source>
        <dbReference type="ARBA" id="ARBA00022989"/>
    </source>
</evidence>
<keyword evidence="8" id="KW-0807">Transducer</keyword>
<keyword evidence="6 9" id="KW-0472">Membrane</keyword>
<gene>
    <name evidence="11" type="ORF">TR156712</name>
</gene>
<reference evidence="11" key="1">
    <citation type="submission" date="2016-01" db="EMBL/GenBank/DDBJ databases">
        <title>Reference transcriptome for the parasite Schistocephalus solidus: insights into the molecular evolution of parasitism.</title>
        <authorList>
            <person name="Hebert F.O."/>
            <person name="Grambauer S."/>
            <person name="Barber I."/>
            <person name="Landry C.R."/>
            <person name="Aubin-Horth N."/>
        </authorList>
    </citation>
    <scope>NUCLEOTIDE SEQUENCE</scope>
</reference>
<evidence type="ECO:0000256" key="9">
    <source>
        <dbReference type="SAM" id="Phobius"/>
    </source>
</evidence>
<dbReference type="CDD" id="cd00637">
    <property type="entry name" value="7tm_classA_rhodopsin-like"/>
    <property type="match status" value="1"/>
</dbReference>
<dbReference type="GO" id="GO:0004930">
    <property type="term" value="F:G protein-coupled receptor activity"/>
    <property type="evidence" value="ECO:0007669"/>
    <property type="project" value="UniProtKB-KW"/>
</dbReference>
<proteinExistence type="predicted"/>
<name>A0A0X3PYY6_SCHSO</name>
<keyword evidence="5" id="KW-0297">G-protein coupled receptor</keyword>
<evidence type="ECO:0000256" key="5">
    <source>
        <dbReference type="ARBA" id="ARBA00023040"/>
    </source>
</evidence>
<organism evidence="11">
    <name type="scientific">Schistocephalus solidus</name>
    <name type="common">Tapeworm</name>
    <dbReference type="NCBI Taxonomy" id="70667"/>
    <lineage>
        <taxon>Eukaryota</taxon>
        <taxon>Metazoa</taxon>
        <taxon>Spiralia</taxon>
        <taxon>Lophotrochozoa</taxon>
        <taxon>Platyhelminthes</taxon>
        <taxon>Cestoda</taxon>
        <taxon>Eucestoda</taxon>
        <taxon>Diphyllobothriidea</taxon>
        <taxon>Diphyllobothriidae</taxon>
        <taxon>Schistocephalus</taxon>
    </lineage>
</organism>
<dbReference type="SUPFAM" id="SSF81321">
    <property type="entry name" value="Family A G protein-coupled receptor-like"/>
    <property type="match status" value="1"/>
</dbReference>
<feature type="domain" description="G-protein coupled receptors family 1 profile" evidence="10">
    <location>
        <begin position="171"/>
        <end position="493"/>
    </location>
</feature>
<evidence type="ECO:0000256" key="1">
    <source>
        <dbReference type="ARBA" id="ARBA00004651"/>
    </source>
</evidence>
<evidence type="ECO:0000256" key="6">
    <source>
        <dbReference type="ARBA" id="ARBA00023136"/>
    </source>
</evidence>
<dbReference type="AlphaFoldDB" id="A0A0X3PYY6"/>
<dbReference type="PROSITE" id="PS50262">
    <property type="entry name" value="G_PROTEIN_RECEP_F1_2"/>
    <property type="match status" value="1"/>
</dbReference>
<evidence type="ECO:0000313" key="11">
    <source>
        <dbReference type="EMBL" id="JAP57123.1"/>
    </source>
</evidence>
<sequence>MFPITENASLTWQCESSGLVSSLLNSFLLCISIAAFVVNMLLLFSLAHLSYLPDSRRFQGIRRSMNRGHPHFRFKRRGVSESVRARSPTFEVNTDHFAHRRFDPTSDKLSSFSASLCRSPSCPENLLSPTLSSMEVKIEESRYWLSHLNIGRKKSFRSPPQPRPRITTPLYLVYSLILADLLNSTVTGARLISTLWPKNHVNSYSTGYYYRRTINGPCMILFLSCLQFTAYNGVLLSIVGLAIDLYLGIVHSLQYSGLERPRLLKYLISGWIVSLLFGSNQLFLPVFEDNPKVEDTNPFVSCSPLVRHFLLPSEPCFVQTKQLGHRIQRFCYLQGAANMYRSGFFTGGILLLSTLLVNIMCALAIFRLKKQSSLRTPAGRNISNWHRSHSLPIVNKLGAVVFSLHGKKAETKTSSLAHGTKRQLLRSFCPLLTLLVTFLILFTPGLVLEIYIITRPRSTSPSSQDCQFRFEPWVYDLISNLPTLCSLVNPFIYSLRLNGTRLGMRNLYRRITSRFQKGFIEKQLHLHKKHIFLQPNVQDNFRIKLPSGDSVAIFPYK</sequence>
<keyword evidence="3 9" id="KW-0812">Transmembrane</keyword>
<evidence type="ECO:0000256" key="3">
    <source>
        <dbReference type="ARBA" id="ARBA00022692"/>
    </source>
</evidence>
<feature type="transmembrane region" description="Helical" evidence="9">
    <location>
        <begin position="344"/>
        <end position="366"/>
    </location>
</feature>
<dbReference type="PANTHER" id="PTHR24249">
    <property type="entry name" value="HISTAMINE RECEPTOR-RELATED G-PROTEIN COUPLED RECEPTOR"/>
    <property type="match status" value="1"/>
</dbReference>
<keyword evidence="2" id="KW-1003">Cell membrane</keyword>
<dbReference type="Pfam" id="PF00001">
    <property type="entry name" value="7tm_1"/>
    <property type="match status" value="1"/>
</dbReference>
<dbReference type="InterPro" id="IPR050569">
    <property type="entry name" value="TAAR"/>
</dbReference>
<dbReference type="EMBL" id="GEEE01006102">
    <property type="protein sequence ID" value="JAP57123.1"/>
    <property type="molecule type" value="Transcribed_RNA"/>
</dbReference>
<evidence type="ECO:0000256" key="2">
    <source>
        <dbReference type="ARBA" id="ARBA00022475"/>
    </source>
</evidence>
<dbReference type="InterPro" id="IPR017452">
    <property type="entry name" value="GPCR_Rhodpsn_7TM"/>
</dbReference>
<feature type="transmembrane region" description="Helical" evidence="9">
    <location>
        <begin position="171"/>
        <end position="192"/>
    </location>
</feature>
<keyword evidence="7 11" id="KW-0675">Receptor</keyword>